<dbReference type="EMBL" id="JBHSSI010000018">
    <property type="protein sequence ID" value="MFC6259745.1"/>
    <property type="molecule type" value="Genomic_DNA"/>
</dbReference>
<evidence type="ECO:0000313" key="2">
    <source>
        <dbReference type="Proteomes" id="UP001596283"/>
    </source>
</evidence>
<keyword evidence="2" id="KW-1185">Reference proteome</keyword>
<sequence>MNEALYDAFQKTIADDVYVGEAQGHYVIQRINEEDYQLELKYKVQKEYGVSFRLEDFKEVARYLKGGKRAAGTDNDCTMIDGAIFQIEIKRAKSMTHHPVEKQFAGGKQWLNHIFSLVAARDNDVLADVSLPIYHLVIQLGNRRPDLTRNMRVKNDGRHFRTVIRSEDKYVDLSRVMRVLLAKEKCNDVLKIE</sequence>
<evidence type="ECO:0000313" key="1">
    <source>
        <dbReference type="EMBL" id="MFC6259745.1"/>
    </source>
</evidence>
<accession>A0ABW1TDL4</accession>
<evidence type="ECO:0008006" key="3">
    <source>
        <dbReference type="Google" id="ProtNLM"/>
    </source>
</evidence>
<protein>
    <recommendedName>
        <fullName evidence="3">Restriction endonuclease</fullName>
    </recommendedName>
</protein>
<organism evidence="1 2">
    <name type="scientific">Levilactobacillus fujinensis</name>
    <dbReference type="NCBI Taxonomy" id="2486024"/>
    <lineage>
        <taxon>Bacteria</taxon>
        <taxon>Bacillati</taxon>
        <taxon>Bacillota</taxon>
        <taxon>Bacilli</taxon>
        <taxon>Lactobacillales</taxon>
        <taxon>Lactobacillaceae</taxon>
        <taxon>Levilactobacillus</taxon>
    </lineage>
</organism>
<proteinExistence type="predicted"/>
<reference evidence="2" key="1">
    <citation type="journal article" date="2019" name="Int. J. Syst. Evol. Microbiol.">
        <title>The Global Catalogue of Microorganisms (GCM) 10K type strain sequencing project: providing services to taxonomists for standard genome sequencing and annotation.</title>
        <authorList>
            <consortium name="The Broad Institute Genomics Platform"/>
            <consortium name="The Broad Institute Genome Sequencing Center for Infectious Disease"/>
            <person name="Wu L."/>
            <person name="Ma J."/>
        </authorList>
    </citation>
    <scope>NUCLEOTIDE SEQUENCE [LARGE SCALE GENOMIC DNA]</scope>
    <source>
        <strain evidence="2">CCM 8908</strain>
    </source>
</reference>
<gene>
    <name evidence="1" type="ORF">ACFP1C_02165</name>
</gene>
<name>A0ABW1TDL4_9LACO</name>
<dbReference type="RefSeq" id="WP_125689237.1">
    <property type="nucleotide sequence ID" value="NZ_JBHSSI010000018.1"/>
</dbReference>
<comment type="caution">
    <text evidence="1">The sequence shown here is derived from an EMBL/GenBank/DDBJ whole genome shotgun (WGS) entry which is preliminary data.</text>
</comment>
<dbReference type="Proteomes" id="UP001596283">
    <property type="component" value="Unassembled WGS sequence"/>
</dbReference>